<keyword evidence="3" id="KW-1185">Reference proteome</keyword>
<gene>
    <name evidence="2" type="ORF">K402DRAFT_304625</name>
</gene>
<reference evidence="2" key="1">
    <citation type="journal article" date="2020" name="Stud. Mycol.">
        <title>101 Dothideomycetes genomes: a test case for predicting lifestyles and emergence of pathogens.</title>
        <authorList>
            <person name="Haridas S."/>
            <person name="Albert R."/>
            <person name="Binder M."/>
            <person name="Bloem J."/>
            <person name="Labutti K."/>
            <person name="Salamov A."/>
            <person name="Andreopoulos B."/>
            <person name="Baker S."/>
            <person name="Barry K."/>
            <person name="Bills G."/>
            <person name="Bluhm B."/>
            <person name="Cannon C."/>
            <person name="Castanera R."/>
            <person name="Culley D."/>
            <person name="Daum C."/>
            <person name="Ezra D."/>
            <person name="Gonzalez J."/>
            <person name="Henrissat B."/>
            <person name="Kuo A."/>
            <person name="Liang C."/>
            <person name="Lipzen A."/>
            <person name="Lutzoni F."/>
            <person name="Magnuson J."/>
            <person name="Mondo S."/>
            <person name="Nolan M."/>
            <person name="Ohm R."/>
            <person name="Pangilinan J."/>
            <person name="Park H.-J."/>
            <person name="Ramirez L."/>
            <person name="Alfaro M."/>
            <person name="Sun H."/>
            <person name="Tritt A."/>
            <person name="Yoshinaga Y."/>
            <person name="Zwiers L.-H."/>
            <person name="Turgeon B."/>
            <person name="Goodwin S."/>
            <person name="Spatafora J."/>
            <person name="Crous P."/>
            <person name="Grigoriev I."/>
        </authorList>
    </citation>
    <scope>NUCLEOTIDE SEQUENCE</scope>
    <source>
        <strain evidence="2">CBS 113979</strain>
    </source>
</reference>
<accession>A0A6G1GX00</accession>
<evidence type="ECO:0000313" key="2">
    <source>
        <dbReference type="EMBL" id="KAF1985317.1"/>
    </source>
</evidence>
<sequence length="339" mass="38552">MKSANFTQCGLEYVNNPEFQSRWNYSGRVLLIPPNPHTQITSAGCSAVCGNGIDWYEWSVSSNFITTWVLPILGTLLQAPFESNAFWNTVKATCRWVGSPMASMECILWNIEVSGKCALFGQSLVDMATPYEGPLPPEESDFGCMRDSFYILMNINQYRMKPLVSLTKEAEGLLRIMLFSKDLRLVGTHKSLRHMRRKLARELRSNRRRGVVPVFISTLWFLFSLAISIEAAFGSLGENAQAHDLALGLFMSWFPVLILCSIVDRNPVASDDIRMKLNKLVDRVCASLQDEQIRHEFIQSIPEMADAQKMAYWVQEINQMTEYIKGDFFSEFAGQGRLR</sequence>
<feature type="transmembrane region" description="Helical" evidence="1">
    <location>
        <begin position="211"/>
        <end position="233"/>
    </location>
</feature>
<dbReference type="Proteomes" id="UP000800041">
    <property type="component" value="Unassembled WGS sequence"/>
</dbReference>
<feature type="non-terminal residue" evidence="2">
    <location>
        <position position="339"/>
    </location>
</feature>
<dbReference type="OrthoDB" id="5392263at2759"/>
<evidence type="ECO:0000256" key="1">
    <source>
        <dbReference type="SAM" id="Phobius"/>
    </source>
</evidence>
<dbReference type="AlphaFoldDB" id="A0A6G1GX00"/>
<feature type="transmembrane region" description="Helical" evidence="1">
    <location>
        <begin position="245"/>
        <end position="264"/>
    </location>
</feature>
<name>A0A6G1GX00_9PEZI</name>
<protein>
    <submittedName>
        <fullName evidence="2">Uncharacterized protein</fullName>
    </submittedName>
</protein>
<proteinExistence type="predicted"/>
<organism evidence="2 3">
    <name type="scientific">Aulographum hederae CBS 113979</name>
    <dbReference type="NCBI Taxonomy" id="1176131"/>
    <lineage>
        <taxon>Eukaryota</taxon>
        <taxon>Fungi</taxon>
        <taxon>Dikarya</taxon>
        <taxon>Ascomycota</taxon>
        <taxon>Pezizomycotina</taxon>
        <taxon>Dothideomycetes</taxon>
        <taxon>Pleosporomycetidae</taxon>
        <taxon>Aulographales</taxon>
        <taxon>Aulographaceae</taxon>
    </lineage>
</organism>
<evidence type="ECO:0000313" key="3">
    <source>
        <dbReference type="Proteomes" id="UP000800041"/>
    </source>
</evidence>
<keyword evidence="1" id="KW-0812">Transmembrane</keyword>
<keyword evidence="1" id="KW-0472">Membrane</keyword>
<dbReference type="EMBL" id="ML977163">
    <property type="protein sequence ID" value="KAF1985317.1"/>
    <property type="molecule type" value="Genomic_DNA"/>
</dbReference>
<keyword evidence="1" id="KW-1133">Transmembrane helix</keyword>